<dbReference type="InterPro" id="IPR025855">
    <property type="entry name" value="Replic_Relax"/>
</dbReference>
<evidence type="ECO:0000313" key="1">
    <source>
        <dbReference type="EMBL" id="UWZ37049.1"/>
    </source>
</evidence>
<sequence length="289" mass="33033">MIDPVLRVQSQLTDRDHVLLGWLADHGVLTSFQIAYALFPSLDYAQERLRKLVQVGLLDRFRPQRADGGSYPYHYVLSQLGVEVVSAQRGEELPRRDRAKRRRWHLTNRANLPHLLGVNEFFTQLAGYARTRAGCELLRWWSAARCQRMGEFAEEHDDVHVRAYTPRSRPDGHGMWAENGRTAAFFLEFDLGTERPISRLVDKLDGYADLARVTRRVWPVLFRLPNPARERHLQQELSRCGVRYPVATAVHEPGAGNPAEPVWWVHQRPGAPVRLVDVAGQPSPADRGL</sequence>
<organism evidence="1 2">
    <name type="scientific">Dactylosporangium roseum</name>
    <dbReference type="NCBI Taxonomy" id="47989"/>
    <lineage>
        <taxon>Bacteria</taxon>
        <taxon>Bacillati</taxon>
        <taxon>Actinomycetota</taxon>
        <taxon>Actinomycetes</taxon>
        <taxon>Micromonosporales</taxon>
        <taxon>Micromonosporaceae</taxon>
        <taxon>Dactylosporangium</taxon>
    </lineage>
</organism>
<name>A0ABY5Z9J7_9ACTN</name>
<protein>
    <submittedName>
        <fullName evidence="1">Replication-relaxation family protein</fullName>
    </submittedName>
</protein>
<accession>A0ABY5Z9J7</accession>
<dbReference type="Pfam" id="PF13814">
    <property type="entry name" value="Replic_Relax"/>
    <property type="match status" value="1"/>
</dbReference>
<gene>
    <name evidence="1" type="ORF">Drose_01615</name>
</gene>
<reference evidence="1" key="1">
    <citation type="submission" date="2021-04" db="EMBL/GenBank/DDBJ databases">
        <title>Biosynthetic gene clusters of Dactylosporangioum roseum.</title>
        <authorList>
            <person name="Hartkoorn R.C."/>
            <person name="Beaudoing E."/>
            <person name="Hot D."/>
            <person name="Moureu S."/>
        </authorList>
    </citation>
    <scope>NUCLEOTIDE SEQUENCE</scope>
    <source>
        <strain evidence="1">NRRL B-16295</strain>
    </source>
</reference>
<keyword evidence="2" id="KW-1185">Reference proteome</keyword>
<dbReference type="RefSeq" id="WP_260726397.1">
    <property type="nucleotide sequence ID" value="NZ_BAAABS010000013.1"/>
</dbReference>
<proteinExistence type="predicted"/>
<dbReference type="Proteomes" id="UP001058271">
    <property type="component" value="Chromosome"/>
</dbReference>
<evidence type="ECO:0000313" key="2">
    <source>
        <dbReference type="Proteomes" id="UP001058271"/>
    </source>
</evidence>
<dbReference type="EMBL" id="CP073721">
    <property type="protein sequence ID" value="UWZ37049.1"/>
    <property type="molecule type" value="Genomic_DNA"/>
</dbReference>